<organism evidence="9 10">
    <name type="scientific">Pseudonocardia yuanmonensis</name>
    <dbReference type="NCBI Taxonomy" id="1095914"/>
    <lineage>
        <taxon>Bacteria</taxon>
        <taxon>Bacillati</taxon>
        <taxon>Actinomycetota</taxon>
        <taxon>Actinomycetes</taxon>
        <taxon>Pseudonocardiales</taxon>
        <taxon>Pseudonocardiaceae</taxon>
        <taxon>Pseudonocardia</taxon>
    </lineage>
</organism>
<dbReference type="PANTHER" id="PTHR43229">
    <property type="entry name" value="NODULATION PROTEIN J"/>
    <property type="match status" value="1"/>
</dbReference>
<keyword evidence="10" id="KW-1185">Reference proteome</keyword>
<dbReference type="Proteomes" id="UP001500325">
    <property type="component" value="Unassembled WGS sequence"/>
</dbReference>
<evidence type="ECO:0000256" key="2">
    <source>
        <dbReference type="ARBA" id="ARBA00022692"/>
    </source>
</evidence>
<dbReference type="InterPro" id="IPR000412">
    <property type="entry name" value="ABC_2_transport"/>
</dbReference>
<feature type="compositionally biased region" description="Low complexity" evidence="7">
    <location>
        <begin position="1"/>
        <end position="12"/>
    </location>
</feature>
<feature type="transmembrane region" description="Helical" evidence="6">
    <location>
        <begin position="49"/>
        <end position="73"/>
    </location>
</feature>
<evidence type="ECO:0000313" key="9">
    <source>
        <dbReference type="EMBL" id="GAA4712094.1"/>
    </source>
</evidence>
<feature type="domain" description="ABC transmembrane type-2" evidence="8">
    <location>
        <begin position="48"/>
        <end position="275"/>
    </location>
</feature>
<feature type="transmembrane region" description="Helical" evidence="6">
    <location>
        <begin position="125"/>
        <end position="150"/>
    </location>
</feature>
<feature type="region of interest" description="Disordered" evidence="7">
    <location>
        <begin position="1"/>
        <end position="26"/>
    </location>
</feature>
<name>A0ABP8XSJ5_9PSEU</name>
<dbReference type="PROSITE" id="PS51012">
    <property type="entry name" value="ABC_TM2"/>
    <property type="match status" value="1"/>
</dbReference>
<proteinExistence type="inferred from homology"/>
<evidence type="ECO:0000256" key="3">
    <source>
        <dbReference type="ARBA" id="ARBA00022989"/>
    </source>
</evidence>
<evidence type="ECO:0000256" key="7">
    <source>
        <dbReference type="SAM" id="MobiDB-lite"/>
    </source>
</evidence>
<evidence type="ECO:0000256" key="1">
    <source>
        <dbReference type="ARBA" id="ARBA00004141"/>
    </source>
</evidence>
<gene>
    <name evidence="9" type="ORF">GCM10023215_63430</name>
</gene>
<dbReference type="PIRSF" id="PIRSF006648">
    <property type="entry name" value="DrrB"/>
    <property type="match status" value="1"/>
</dbReference>
<comment type="caution">
    <text evidence="6">Lacks conserved residue(s) required for the propagation of feature annotation.</text>
</comment>
<dbReference type="EMBL" id="BAABIC010000033">
    <property type="protein sequence ID" value="GAA4712094.1"/>
    <property type="molecule type" value="Genomic_DNA"/>
</dbReference>
<dbReference type="InterPro" id="IPR047817">
    <property type="entry name" value="ABC2_TM_bact-type"/>
</dbReference>
<accession>A0ABP8XSJ5</accession>
<keyword evidence="6" id="KW-1003">Cell membrane</keyword>
<reference evidence="10" key="1">
    <citation type="journal article" date="2019" name="Int. J. Syst. Evol. Microbiol.">
        <title>The Global Catalogue of Microorganisms (GCM) 10K type strain sequencing project: providing services to taxonomists for standard genome sequencing and annotation.</title>
        <authorList>
            <consortium name="The Broad Institute Genomics Platform"/>
            <consortium name="The Broad Institute Genome Sequencing Center for Infectious Disease"/>
            <person name="Wu L."/>
            <person name="Ma J."/>
        </authorList>
    </citation>
    <scope>NUCLEOTIDE SEQUENCE [LARGE SCALE GENOMIC DNA]</scope>
    <source>
        <strain evidence="10">JCM 18055</strain>
    </source>
</reference>
<feature type="transmembrane region" description="Helical" evidence="6">
    <location>
        <begin position="79"/>
        <end position="104"/>
    </location>
</feature>
<keyword evidence="5" id="KW-0046">Antibiotic resistance</keyword>
<sequence>MTTTATAPVPTTLPGSPPGAGARHGPSTLRHAATLAWRGLVKTIHSPEALIDVTLQPVIFLLLFVYVFGGAIAGDTSAYLQFALPGVLVQTVIFASAGTGTGLADDLHTGIFDRFRSLPISRAAPLLGAIGADLARYATSGVIMLVFGALLGFRTSAGPAGIVAALLLVMAFAFALCWVFTALAMVVKDPRSVQGLGALISLPLTFGSNVFVPASTMPGWLQGWVDVNPVSKTADAVRGLLLGGPVAGPAGTALLWAAGITLVFAPIAVTLYRRRT</sequence>
<dbReference type="PANTHER" id="PTHR43229:SF2">
    <property type="entry name" value="NODULATION PROTEIN J"/>
    <property type="match status" value="1"/>
</dbReference>
<keyword evidence="6" id="KW-0813">Transport</keyword>
<comment type="subcellular location">
    <subcellularLocation>
        <location evidence="6">Cell membrane</location>
        <topology evidence="6">Multi-pass membrane protein</topology>
    </subcellularLocation>
    <subcellularLocation>
        <location evidence="1">Membrane</location>
        <topology evidence="1">Multi-pass membrane protein</topology>
    </subcellularLocation>
</comment>
<evidence type="ECO:0000256" key="5">
    <source>
        <dbReference type="ARBA" id="ARBA00023251"/>
    </source>
</evidence>
<keyword evidence="4 6" id="KW-0472">Membrane</keyword>
<dbReference type="InterPro" id="IPR013525">
    <property type="entry name" value="ABC2_TM"/>
</dbReference>
<keyword evidence="3 6" id="KW-1133">Transmembrane helix</keyword>
<comment type="similarity">
    <text evidence="6">Belongs to the ABC-2 integral membrane protein family.</text>
</comment>
<dbReference type="RefSeq" id="WP_345384490.1">
    <property type="nucleotide sequence ID" value="NZ_BAABIC010000033.1"/>
</dbReference>
<protein>
    <recommendedName>
        <fullName evidence="6">Transport permease protein</fullName>
    </recommendedName>
</protein>
<feature type="transmembrane region" description="Helical" evidence="6">
    <location>
        <begin position="253"/>
        <end position="272"/>
    </location>
</feature>
<dbReference type="Pfam" id="PF01061">
    <property type="entry name" value="ABC2_membrane"/>
    <property type="match status" value="1"/>
</dbReference>
<evidence type="ECO:0000259" key="8">
    <source>
        <dbReference type="PROSITE" id="PS51012"/>
    </source>
</evidence>
<comment type="caution">
    <text evidence="9">The sequence shown here is derived from an EMBL/GenBank/DDBJ whole genome shotgun (WGS) entry which is preliminary data.</text>
</comment>
<dbReference type="InterPro" id="IPR051784">
    <property type="entry name" value="Nod_factor_ABC_transporter"/>
</dbReference>
<feature type="transmembrane region" description="Helical" evidence="6">
    <location>
        <begin position="162"/>
        <end position="187"/>
    </location>
</feature>
<evidence type="ECO:0000256" key="6">
    <source>
        <dbReference type="RuleBase" id="RU361157"/>
    </source>
</evidence>
<evidence type="ECO:0000256" key="4">
    <source>
        <dbReference type="ARBA" id="ARBA00023136"/>
    </source>
</evidence>
<keyword evidence="2 6" id="KW-0812">Transmembrane</keyword>
<evidence type="ECO:0000313" key="10">
    <source>
        <dbReference type="Proteomes" id="UP001500325"/>
    </source>
</evidence>